<dbReference type="AlphaFoldDB" id="A0A2A9MJQ6"/>
<evidence type="ECO:0000313" key="9">
    <source>
        <dbReference type="Proteomes" id="UP000224006"/>
    </source>
</evidence>
<dbReference type="GeneID" id="40310202"/>
<evidence type="ECO:0000256" key="6">
    <source>
        <dbReference type="ARBA" id="ARBA00034777"/>
    </source>
</evidence>
<dbReference type="Pfam" id="PF14886">
    <property type="entry name" value="FAM183"/>
    <property type="match status" value="1"/>
</dbReference>
<dbReference type="RefSeq" id="XP_029219631.1">
    <property type="nucleotide sequence ID" value="XM_029363708.1"/>
</dbReference>
<comment type="similarity">
    <text evidence="6">Belongs to the CFAP144 family.</text>
</comment>
<comment type="subcellular location">
    <subcellularLocation>
        <location evidence="1">Cell projection</location>
        <location evidence="1">Cilium</location>
    </subcellularLocation>
    <subcellularLocation>
        <location evidence="2">Cytoplasm</location>
        <location evidence="2">Cytoskeleton</location>
    </subcellularLocation>
</comment>
<feature type="compositionally biased region" description="Polar residues" evidence="7">
    <location>
        <begin position="1"/>
        <end position="13"/>
    </location>
</feature>
<protein>
    <submittedName>
        <fullName evidence="8">Uncharacterized protein</fullName>
    </submittedName>
</protein>
<keyword evidence="5" id="KW-0966">Cell projection</keyword>
<dbReference type="EMBL" id="NWUJ01000004">
    <property type="protein sequence ID" value="PFH35622.1"/>
    <property type="molecule type" value="Genomic_DNA"/>
</dbReference>
<name>A0A2A9MJQ6_BESBE</name>
<evidence type="ECO:0000256" key="7">
    <source>
        <dbReference type="SAM" id="MobiDB-lite"/>
    </source>
</evidence>
<feature type="region of interest" description="Disordered" evidence="7">
    <location>
        <begin position="1"/>
        <end position="20"/>
    </location>
</feature>
<evidence type="ECO:0000256" key="4">
    <source>
        <dbReference type="ARBA" id="ARBA00023212"/>
    </source>
</evidence>
<keyword evidence="3" id="KW-0963">Cytoplasm</keyword>
<reference evidence="8 9" key="1">
    <citation type="submission" date="2017-09" db="EMBL/GenBank/DDBJ databases">
        <title>Genome sequencing of Besnoitia besnoiti strain Bb-Ger1.</title>
        <authorList>
            <person name="Schares G."/>
            <person name="Venepally P."/>
            <person name="Lorenzi H.A."/>
        </authorList>
    </citation>
    <scope>NUCLEOTIDE SEQUENCE [LARGE SCALE GENOMIC DNA]</scope>
    <source>
        <strain evidence="8 9">Bb-Ger1</strain>
    </source>
</reference>
<organism evidence="8 9">
    <name type="scientific">Besnoitia besnoiti</name>
    <name type="common">Apicomplexan protozoan</name>
    <dbReference type="NCBI Taxonomy" id="94643"/>
    <lineage>
        <taxon>Eukaryota</taxon>
        <taxon>Sar</taxon>
        <taxon>Alveolata</taxon>
        <taxon>Apicomplexa</taxon>
        <taxon>Conoidasida</taxon>
        <taxon>Coccidia</taxon>
        <taxon>Eucoccidiorida</taxon>
        <taxon>Eimeriorina</taxon>
        <taxon>Sarcocystidae</taxon>
        <taxon>Besnoitia</taxon>
    </lineage>
</organism>
<evidence type="ECO:0000256" key="5">
    <source>
        <dbReference type="ARBA" id="ARBA00023273"/>
    </source>
</evidence>
<evidence type="ECO:0000256" key="3">
    <source>
        <dbReference type="ARBA" id="ARBA00022490"/>
    </source>
</evidence>
<dbReference type="PANTHER" id="PTHR33865">
    <property type="entry name" value="PROTEIN FAM183B"/>
    <property type="match status" value="1"/>
</dbReference>
<evidence type="ECO:0000256" key="2">
    <source>
        <dbReference type="ARBA" id="ARBA00004245"/>
    </source>
</evidence>
<keyword evidence="9" id="KW-1185">Reference proteome</keyword>
<evidence type="ECO:0000313" key="8">
    <source>
        <dbReference type="EMBL" id="PFH35622.1"/>
    </source>
</evidence>
<sequence length="175" mass="20115">MTETTGKKMTSSAPAPKSSRGFDCMSQIRVFEESVARELKHLKVFQNYQLNPSHVPVITEKVNLHDPNEKIVSHPAYAEIARKVQQHLEPTIKKLSFSETSSQEVGWLVLKELEKGTKWRTDGSTTKLLRPNSELYWNAPHRPCDITNYGELYAKQMHQNMFQKRDRPETETSAS</sequence>
<dbReference type="GO" id="GO:0097546">
    <property type="term" value="C:ciliary base"/>
    <property type="evidence" value="ECO:0007669"/>
    <property type="project" value="TreeGrafter"/>
</dbReference>
<dbReference type="InterPro" id="IPR029214">
    <property type="entry name" value="CFAP144"/>
</dbReference>
<dbReference type="Proteomes" id="UP000224006">
    <property type="component" value="Chromosome IV"/>
</dbReference>
<gene>
    <name evidence="8" type="ORF">BESB_052730</name>
</gene>
<dbReference type="PANTHER" id="PTHR33865:SF3">
    <property type="entry name" value="PROTEIN FAM183B"/>
    <property type="match status" value="1"/>
</dbReference>
<dbReference type="OrthoDB" id="446290at2759"/>
<dbReference type="KEGG" id="bbes:BESB_052730"/>
<proteinExistence type="inferred from homology"/>
<dbReference type="GO" id="GO:0005856">
    <property type="term" value="C:cytoskeleton"/>
    <property type="evidence" value="ECO:0007669"/>
    <property type="project" value="UniProtKB-SubCell"/>
</dbReference>
<accession>A0A2A9MJQ6</accession>
<comment type="caution">
    <text evidence="8">The sequence shown here is derived from an EMBL/GenBank/DDBJ whole genome shotgun (WGS) entry which is preliminary data.</text>
</comment>
<evidence type="ECO:0000256" key="1">
    <source>
        <dbReference type="ARBA" id="ARBA00004138"/>
    </source>
</evidence>
<keyword evidence="4" id="KW-0206">Cytoskeleton</keyword>
<dbReference type="VEuPathDB" id="ToxoDB:BESB_052730"/>